<organism evidence="2 3">
    <name type="scientific">Escherichia coli 2-460-02_S1_C1</name>
    <dbReference type="NCBI Taxonomy" id="1444044"/>
    <lineage>
        <taxon>Bacteria</taxon>
        <taxon>Pseudomonadati</taxon>
        <taxon>Pseudomonadota</taxon>
        <taxon>Gammaproteobacteria</taxon>
        <taxon>Enterobacterales</taxon>
        <taxon>Enterobacteriaceae</taxon>
        <taxon>Escherichia</taxon>
    </lineage>
</organism>
<evidence type="ECO:0000313" key="3">
    <source>
        <dbReference type="Proteomes" id="UP000028038"/>
    </source>
</evidence>
<accession>A0A836NFN7</accession>
<evidence type="ECO:0000313" key="1">
    <source>
        <dbReference type="EMBL" id="KEO23597.1"/>
    </source>
</evidence>
<dbReference type="Proteomes" id="UP000028038">
    <property type="component" value="Unassembled WGS sequence"/>
</dbReference>
<name>A0A836NFN7_ECOLX</name>
<comment type="caution">
    <text evidence="2">The sequence shown here is derived from an EMBL/GenBank/DDBJ whole genome shotgun (WGS) entry which is preliminary data.</text>
</comment>
<dbReference type="EMBL" id="JOSS01000011">
    <property type="protein sequence ID" value="KEO34137.1"/>
    <property type="molecule type" value="Genomic_DNA"/>
</dbReference>
<dbReference type="EMBL" id="JOSS01000105">
    <property type="protein sequence ID" value="KEO23597.1"/>
    <property type="molecule type" value="Genomic_DNA"/>
</dbReference>
<gene>
    <name evidence="2" type="ORF">AB05_0384</name>
    <name evidence="1" type="ORF">AB05_5234</name>
</gene>
<protein>
    <submittedName>
        <fullName evidence="2">Uncharacterized protein</fullName>
    </submittedName>
</protein>
<evidence type="ECO:0000313" key="2">
    <source>
        <dbReference type="EMBL" id="KEO34137.1"/>
    </source>
</evidence>
<reference evidence="2 3" key="1">
    <citation type="submission" date="2014-06" db="EMBL/GenBank/DDBJ databases">
        <title>Genetic Variability of E. coli after antibiotic treatment.</title>
        <authorList>
            <person name="Silbergeld E."/>
            <person name="Coles C."/>
            <person name="Seidman J.C."/>
            <person name="You Y."/>
            <person name="George J."/>
            <person name="Nadendla S."/>
            <person name="Daugherty S.C."/>
            <person name="Nagaraj S."/>
            <person name="Ott S."/>
            <person name="Klega K."/>
            <person name="Rasko D."/>
        </authorList>
    </citation>
    <scope>NUCLEOTIDE SEQUENCE [LARGE SCALE GENOMIC DNA]</scope>
    <source>
        <strain evidence="2 3">2-460-02_S1_C1</strain>
    </source>
</reference>
<proteinExistence type="predicted"/>
<dbReference type="AlphaFoldDB" id="A0A836NFN7"/>
<sequence length="43" mass="4915">MNRSICPFINLQKQSSKQKDLFLAQSQMTSGKIAMVKQVMLQN</sequence>